<reference evidence="3" key="1">
    <citation type="submission" date="2016-09" db="EMBL/GenBank/DDBJ databases">
        <authorList>
            <person name="Greninger A.L."/>
            <person name="Jerome K.R."/>
            <person name="Mcnair B."/>
            <person name="Wallis C."/>
            <person name="Fang F."/>
        </authorList>
    </citation>
    <scope>NUCLEOTIDE SEQUENCE [LARGE SCALE GENOMIC DNA]</scope>
    <source>
        <strain evidence="3">M6</strain>
    </source>
</reference>
<feature type="domain" description="ER-bound oxygenase mpaB/mpaB'/Rubber oxygenase catalytic" evidence="1">
    <location>
        <begin position="144"/>
        <end position="362"/>
    </location>
</feature>
<dbReference type="STRING" id="1776.BHQ18_18425"/>
<name>A0A1E3RF37_MYCFV</name>
<dbReference type="RefSeq" id="WP_069415099.1">
    <property type="nucleotide sequence ID" value="NZ_JACKUL010000012.1"/>
</dbReference>
<gene>
    <name evidence="2" type="ORF">BHQ18_18425</name>
</gene>
<comment type="caution">
    <text evidence="2">The sequence shown here is derived from an EMBL/GenBank/DDBJ whole genome shotgun (WGS) entry which is preliminary data.</text>
</comment>
<dbReference type="InterPro" id="IPR037473">
    <property type="entry name" value="Lcp-like"/>
</dbReference>
<evidence type="ECO:0000259" key="1">
    <source>
        <dbReference type="Pfam" id="PF09995"/>
    </source>
</evidence>
<sequence length="452" mass="50415">MAQLVRATTSAHPYDYYWTPDTPLRPAPPRTEDAGGLWQHSCDLVLSGWLDTRETPADTRLNRLFGDHFWQGDALMDAVVEAFRGIGMEQGRAMLDRALENGIDAVEDAPLALIDLFAVLDNPPDWYDPRQWERGRQVWTRSSFSGKLCMAVLDFMATFVGMEVSSAVGATGRYVEEFATRNLETNLWFANMAEPDAVSRTSPRFHDTIRVRLMHAQVRAGLRRSWGTEHFAHHGNPISNTSIMGASLSFGLFPVLLDHALGRRYTRQDLYDVTMYWAYIGYIFGAAEELVPESLDEALHALHYQFSTVGGPSPWTGPMTATASENLGEPGLGRRLKTAVAAPVFGIIGYYSGEPAVRALLEHTPLRDVPIRLSQNITRCAVTANVTFRRLGDRLPGAARRAERQLAKGDLFWRLIVWYTQRIAAKKGVTETSYSHHNHTAETGVGCPHRAG</sequence>
<accession>A0A1E3RF37</accession>
<organism evidence="2 3">
    <name type="scientific">Mycolicibacterium flavescens</name>
    <name type="common">Mycobacterium flavescens</name>
    <dbReference type="NCBI Taxonomy" id="1776"/>
    <lineage>
        <taxon>Bacteria</taxon>
        <taxon>Bacillati</taxon>
        <taxon>Actinomycetota</taxon>
        <taxon>Actinomycetes</taxon>
        <taxon>Mycobacteriales</taxon>
        <taxon>Mycobacteriaceae</taxon>
        <taxon>Mycolicibacterium</taxon>
    </lineage>
</organism>
<dbReference type="GO" id="GO:0016491">
    <property type="term" value="F:oxidoreductase activity"/>
    <property type="evidence" value="ECO:0007669"/>
    <property type="project" value="InterPro"/>
</dbReference>
<dbReference type="PANTHER" id="PTHR37539:SF1">
    <property type="entry name" value="ER-BOUND OXYGENASE MPAB_MPAB'_RUBBER OXYGENASE CATALYTIC DOMAIN-CONTAINING PROTEIN"/>
    <property type="match status" value="1"/>
</dbReference>
<keyword evidence="3" id="KW-1185">Reference proteome</keyword>
<proteinExistence type="predicted"/>
<protein>
    <recommendedName>
        <fullName evidence="1">ER-bound oxygenase mpaB/mpaB'/Rubber oxygenase catalytic domain-containing protein</fullName>
    </recommendedName>
</protein>
<dbReference type="EMBL" id="MIHA01000014">
    <property type="protein sequence ID" value="ODQ88459.1"/>
    <property type="molecule type" value="Genomic_DNA"/>
</dbReference>
<dbReference type="Proteomes" id="UP000094053">
    <property type="component" value="Unassembled WGS sequence"/>
</dbReference>
<dbReference type="AlphaFoldDB" id="A0A1E3RF37"/>
<dbReference type="InterPro" id="IPR018713">
    <property type="entry name" value="MPAB/Lcp_cat_dom"/>
</dbReference>
<dbReference type="Pfam" id="PF09995">
    <property type="entry name" value="MPAB_Lcp_cat"/>
    <property type="match status" value="1"/>
</dbReference>
<dbReference type="PANTHER" id="PTHR37539">
    <property type="entry name" value="SECRETED PROTEIN-RELATED"/>
    <property type="match status" value="1"/>
</dbReference>
<evidence type="ECO:0000313" key="3">
    <source>
        <dbReference type="Proteomes" id="UP000094053"/>
    </source>
</evidence>
<dbReference type="OrthoDB" id="7614910at2"/>
<evidence type="ECO:0000313" key="2">
    <source>
        <dbReference type="EMBL" id="ODQ88459.1"/>
    </source>
</evidence>